<dbReference type="PANTHER" id="PTHR20992:SF9">
    <property type="entry name" value="AT15442P-RELATED"/>
    <property type="match status" value="1"/>
</dbReference>
<dbReference type="NCBIfam" id="TIGR00341">
    <property type="entry name" value="TIGR00341 family protein"/>
    <property type="match status" value="1"/>
</dbReference>
<sequence length="327" mass="34342">MKLIEVIASASSHDTVAAVADTVKAHDYRAFPQTGDDQLLMRLLVSDDKVQRALDLLQSVLGVQPEARILVLAVETALPRAPEAESAEEDNATAAREALYSEVEKNSRLGTNYLVLVVLSTVVAAIGMIENNISAIIGAMVIAPLLGPNLAFGLSTALGDLALMRKAVTTLLAGIALAVVLSAMVGAFWPYPLHSHELLSRTSPGFDSAILALASGAAAALSLTTGLSSVLVGVMVAVALLPPAAALGLFLGAQNFGLATGAGLLLAVNVVCVNLASKIVFLLKNIRPRVWTDKERARRATTIYLVMWVVTLAVLLLAIYLRNTLPH</sequence>
<evidence type="ECO:0000256" key="1">
    <source>
        <dbReference type="SAM" id="Phobius"/>
    </source>
</evidence>
<feature type="transmembrane region" description="Helical" evidence="1">
    <location>
        <begin position="170"/>
        <end position="191"/>
    </location>
</feature>
<keyword evidence="1" id="KW-0472">Membrane</keyword>
<dbReference type="KEGG" id="afy:BW247_03790"/>
<organism evidence="2 3">
    <name type="scientific">Acidihalobacter ferrooxydans</name>
    <dbReference type="NCBI Taxonomy" id="1765967"/>
    <lineage>
        <taxon>Bacteria</taxon>
        <taxon>Pseudomonadati</taxon>
        <taxon>Pseudomonadota</taxon>
        <taxon>Gammaproteobacteria</taxon>
        <taxon>Chromatiales</taxon>
        <taxon>Ectothiorhodospiraceae</taxon>
        <taxon>Acidihalobacter</taxon>
    </lineage>
</organism>
<dbReference type="InterPro" id="IPR005240">
    <property type="entry name" value="DUF389"/>
</dbReference>
<keyword evidence="1" id="KW-1133">Transmembrane helix</keyword>
<dbReference type="AlphaFoldDB" id="A0A1P8UEV7"/>
<proteinExistence type="predicted"/>
<evidence type="ECO:0000313" key="3">
    <source>
        <dbReference type="Proteomes" id="UP000243807"/>
    </source>
</evidence>
<keyword evidence="3" id="KW-1185">Reference proteome</keyword>
<dbReference type="RefSeq" id="WP_076835848.1">
    <property type="nucleotide sequence ID" value="NZ_CP019434.1"/>
</dbReference>
<dbReference type="Pfam" id="PF04087">
    <property type="entry name" value="DUF389"/>
    <property type="match status" value="1"/>
</dbReference>
<feature type="transmembrane region" description="Helical" evidence="1">
    <location>
        <begin position="258"/>
        <end position="281"/>
    </location>
</feature>
<reference evidence="2 3" key="1">
    <citation type="submission" date="2017-01" db="EMBL/GenBank/DDBJ databases">
        <title>Draft sequence of Acidihalobacter ferrooxidans strain DSM 14175 (strain V8).</title>
        <authorList>
            <person name="Khaleque H.N."/>
            <person name="Ramsay J.P."/>
            <person name="Murphy R.J.T."/>
            <person name="Kaksonen A.H."/>
            <person name="Boxall N.J."/>
            <person name="Watkin E.L.J."/>
        </authorList>
    </citation>
    <scope>NUCLEOTIDE SEQUENCE [LARGE SCALE GENOMIC DNA]</scope>
    <source>
        <strain evidence="2 3">V8</strain>
    </source>
</reference>
<feature type="transmembrane region" description="Helical" evidence="1">
    <location>
        <begin position="135"/>
        <end position="158"/>
    </location>
</feature>
<gene>
    <name evidence="2" type="ORF">BW247_03790</name>
</gene>
<dbReference type="Proteomes" id="UP000243807">
    <property type="component" value="Chromosome"/>
</dbReference>
<protein>
    <submittedName>
        <fullName evidence="2">TIGR00341 family protein</fullName>
    </submittedName>
</protein>
<accession>A0A1P8UEV7</accession>
<dbReference type="EMBL" id="CP019434">
    <property type="protein sequence ID" value="APZ42318.1"/>
    <property type="molecule type" value="Genomic_DNA"/>
</dbReference>
<feature type="transmembrane region" description="Helical" evidence="1">
    <location>
        <begin position="203"/>
        <end position="223"/>
    </location>
</feature>
<keyword evidence="1" id="KW-0812">Transmembrane</keyword>
<dbReference type="OrthoDB" id="9790659at2"/>
<name>A0A1P8UEV7_9GAMM</name>
<feature type="transmembrane region" description="Helical" evidence="1">
    <location>
        <begin position="109"/>
        <end position="129"/>
    </location>
</feature>
<dbReference type="PANTHER" id="PTHR20992">
    <property type="entry name" value="AT15442P-RELATED"/>
    <property type="match status" value="1"/>
</dbReference>
<feature type="transmembrane region" description="Helical" evidence="1">
    <location>
        <begin position="302"/>
        <end position="321"/>
    </location>
</feature>
<feature type="transmembrane region" description="Helical" evidence="1">
    <location>
        <begin position="230"/>
        <end position="252"/>
    </location>
</feature>
<evidence type="ECO:0000313" key="2">
    <source>
        <dbReference type="EMBL" id="APZ42318.1"/>
    </source>
</evidence>